<dbReference type="Pfam" id="PF11738">
    <property type="entry name" value="DUF3298"/>
    <property type="match status" value="1"/>
</dbReference>
<dbReference type="AlphaFoldDB" id="A0A940IEV6"/>
<dbReference type="Proteomes" id="UP000712007">
    <property type="component" value="Unassembled WGS sequence"/>
</dbReference>
<name>A0A940IEV6_9BACT</name>
<evidence type="ECO:0000259" key="1">
    <source>
        <dbReference type="Pfam" id="PF11738"/>
    </source>
</evidence>
<dbReference type="Gene3D" id="3.30.565.40">
    <property type="entry name" value="Fervidobacterium nodosum Rt17-B1 like"/>
    <property type="match status" value="1"/>
</dbReference>
<dbReference type="InterPro" id="IPR021729">
    <property type="entry name" value="DUF3298"/>
</dbReference>
<dbReference type="Gene3D" id="3.90.640.20">
    <property type="entry name" value="Heat-shock cognate protein, ATPase"/>
    <property type="match status" value="1"/>
</dbReference>
<reference evidence="2" key="1">
    <citation type="submission" date="2020-10" db="EMBL/GenBank/DDBJ databases">
        <authorList>
            <person name="Gilroy R."/>
        </authorList>
    </citation>
    <scope>NUCLEOTIDE SEQUENCE</scope>
    <source>
        <strain evidence="2">3924</strain>
    </source>
</reference>
<dbReference type="PROSITE" id="PS51257">
    <property type="entry name" value="PROKAR_LIPOPROTEIN"/>
    <property type="match status" value="1"/>
</dbReference>
<evidence type="ECO:0000313" key="2">
    <source>
        <dbReference type="EMBL" id="MBO8439891.1"/>
    </source>
</evidence>
<dbReference type="InterPro" id="IPR037126">
    <property type="entry name" value="PdaC/RsiV-like_sf"/>
</dbReference>
<proteinExistence type="predicted"/>
<organism evidence="2 3">
    <name type="scientific">Candidatus Aphodosoma intestinipullorum</name>
    <dbReference type="NCBI Taxonomy" id="2840674"/>
    <lineage>
        <taxon>Bacteria</taxon>
        <taxon>Pseudomonadati</taxon>
        <taxon>Bacteroidota</taxon>
        <taxon>Bacteroidia</taxon>
        <taxon>Bacteroidales</taxon>
        <taxon>Candidatus Aphodosoma</taxon>
    </lineage>
</organism>
<sequence length="278" mass="31290">MTYRSFIATAFAALSVAVLFLAALLSGCAGESRQGTTNQPAALSFDTLTYSRIDTADASLRFSLIAEIALPEDYETEALRNNIISDVLGRQFTGKTDRRLLENYADTIRAEMTIPEIEDFAGTVQMRYEEKLHGSVTFAADSFLCYSRTLYIYQGGAHGLQTVQHFTYRLPDGTPLHEDDVFDPAAKDRLTELLVSEADRLRNDTILPREKNEYFNDRNIVPNGNFHITDSGIVYQYNPYDIAPYSFGAVEIMLPADKVMPLLNRQSPVFGFFFGKRR</sequence>
<protein>
    <submittedName>
        <fullName evidence="2">DUF3298 domain-containing protein</fullName>
    </submittedName>
</protein>
<accession>A0A940IEV6</accession>
<reference evidence="2" key="2">
    <citation type="journal article" date="2021" name="PeerJ">
        <title>Extensive microbial diversity within the chicken gut microbiome revealed by metagenomics and culture.</title>
        <authorList>
            <person name="Gilroy R."/>
            <person name="Ravi A."/>
            <person name="Getino M."/>
            <person name="Pursley I."/>
            <person name="Horton D.L."/>
            <person name="Alikhan N.F."/>
            <person name="Baker D."/>
            <person name="Gharbi K."/>
            <person name="Hall N."/>
            <person name="Watson M."/>
            <person name="Adriaenssens E.M."/>
            <person name="Foster-Nyarko E."/>
            <person name="Jarju S."/>
            <person name="Secka A."/>
            <person name="Antonio M."/>
            <person name="Oren A."/>
            <person name="Chaudhuri R.R."/>
            <person name="La Ragione R."/>
            <person name="Hildebrand F."/>
            <person name="Pallen M.J."/>
        </authorList>
    </citation>
    <scope>NUCLEOTIDE SEQUENCE</scope>
    <source>
        <strain evidence="2">3924</strain>
    </source>
</reference>
<feature type="domain" description="DUF3298" evidence="1">
    <location>
        <begin position="179"/>
        <end position="256"/>
    </location>
</feature>
<dbReference type="EMBL" id="JADIMV010000074">
    <property type="protein sequence ID" value="MBO8439891.1"/>
    <property type="molecule type" value="Genomic_DNA"/>
</dbReference>
<gene>
    <name evidence="2" type="ORF">IAC51_04495</name>
</gene>
<evidence type="ECO:0000313" key="3">
    <source>
        <dbReference type="Proteomes" id="UP000712007"/>
    </source>
</evidence>
<comment type="caution">
    <text evidence="2">The sequence shown here is derived from an EMBL/GenBank/DDBJ whole genome shotgun (WGS) entry which is preliminary data.</text>
</comment>